<feature type="transmembrane region" description="Helical" evidence="1">
    <location>
        <begin position="72"/>
        <end position="93"/>
    </location>
</feature>
<reference evidence="2" key="1">
    <citation type="journal article" date="2014" name="Int. J. Syst. Evol. Microbiol.">
        <title>Complete genome sequence of Corynebacterium casei LMG S-19264T (=DSM 44701T), isolated from a smear-ripened cheese.</title>
        <authorList>
            <consortium name="US DOE Joint Genome Institute (JGI-PGF)"/>
            <person name="Walter F."/>
            <person name="Albersmeier A."/>
            <person name="Kalinowski J."/>
            <person name="Ruckert C."/>
        </authorList>
    </citation>
    <scope>NUCLEOTIDE SEQUENCE</scope>
    <source>
        <strain evidence="2">CGMCC 1.15880</strain>
    </source>
</reference>
<organism evidence="2 3">
    <name type="scientific">Neptunicoccus cionae</name>
    <dbReference type="NCBI Taxonomy" id="2035344"/>
    <lineage>
        <taxon>Bacteria</taxon>
        <taxon>Pseudomonadati</taxon>
        <taxon>Pseudomonadota</taxon>
        <taxon>Alphaproteobacteria</taxon>
        <taxon>Rhodobacterales</taxon>
        <taxon>Paracoccaceae</taxon>
        <taxon>Neptunicoccus</taxon>
    </lineage>
</organism>
<proteinExistence type="predicted"/>
<protein>
    <recommendedName>
        <fullName evidence="4">MFS transporter</fullName>
    </recommendedName>
</protein>
<comment type="caution">
    <text evidence="2">The sequence shown here is derived from an EMBL/GenBank/DDBJ whole genome shotgun (WGS) entry which is preliminary data.</text>
</comment>
<feature type="transmembrane region" description="Helical" evidence="1">
    <location>
        <begin position="167"/>
        <end position="190"/>
    </location>
</feature>
<dbReference type="SUPFAM" id="SSF103473">
    <property type="entry name" value="MFS general substrate transporter"/>
    <property type="match status" value="1"/>
</dbReference>
<reference evidence="2" key="2">
    <citation type="submission" date="2020-09" db="EMBL/GenBank/DDBJ databases">
        <authorList>
            <person name="Sun Q."/>
            <person name="Zhou Y."/>
        </authorList>
    </citation>
    <scope>NUCLEOTIDE SEQUENCE</scope>
    <source>
        <strain evidence="2">CGMCC 1.15880</strain>
    </source>
</reference>
<evidence type="ECO:0008006" key="4">
    <source>
        <dbReference type="Google" id="ProtNLM"/>
    </source>
</evidence>
<feature type="transmembrane region" description="Helical" evidence="1">
    <location>
        <begin position="222"/>
        <end position="241"/>
    </location>
</feature>
<gene>
    <name evidence="2" type="ORF">GCM10011498_23360</name>
</gene>
<dbReference type="Proteomes" id="UP000628017">
    <property type="component" value="Unassembled WGS sequence"/>
</dbReference>
<dbReference type="InterPro" id="IPR036259">
    <property type="entry name" value="MFS_trans_sf"/>
</dbReference>
<accession>A0A916R207</accession>
<evidence type="ECO:0000313" key="3">
    <source>
        <dbReference type="Proteomes" id="UP000628017"/>
    </source>
</evidence>
<keyword evidence="1" id="KW-1133">Transmembrane helix</keyword>
<name>A0A916R207_9RHOB</name>
<evidence type="ECO:0000313" key="2">
    <source>
        <dbReference type="EMBL" id="GGA21970.1"/>
    </source>
</evidence>
<dbReference type="AlphaFoldDB" id="A0A916R207"/>
<feature type="transmembrane region" description="Helical" evidence="1">
    <location>
        <begin position="346"/>
        <end position="368"/>
    </location>
</feature>
<keyword evidence="1" id="KW-0812">Transmembrane</keyword>
<feature type="transmembrane region" description="Helical" evidence="1">
    <location>
        <begin position="309"/>
        <end position="326"/>
    </location>
</feature>
<evidence type="ECO:0000256" key="1">
    <source>
        <dbReference type="SAM" id="Phobius"/>
    </source>
</evidence>
<feature type="transmembrane region" description="Helical" evidence="1">
    <location>
        <begin position="30"/>
        <end position="48"/>
    </location>
</feature>
<feature type="transmembrane region" description="Helical" evidence="1">
    <location>
        <begin position="99"/>
        <end position="118"/>
    </location>
</feature>
<dbReference type="InterPro" id="IPR052528">
    <property type="entry name" value="Sugar_transport-like"/>
</dbReference>
<keyword evidence="1" id="KW-0472">Membrane</keyword>
<keyword evidence="3" id="KW-1185">Reference proteome</keyword>
<feature type="transmembrane region" description="Helical" evidence="1">
    <location>
        <begin position="374"/>
        <end position="394"/>
    </location>
</feature>
<dbReference type="Gene3D" id="1.20.1250.20">
    <property type="entry name" value="MFS general substrate transporter like domains"/>
    <property type="match status" value="2"/>
</dbReference>
<sequence length="401" mass="41755">MNKAFITHVSALALTKTADGLINPKLVLAWLLNALGAPGYLIGFLVPVRESGSLFPQLLFARMLERRHLRKYFWAGGAAVQGLAAFGMAAAAILLEGAAAGWAILLCLAVLAVARSVCSASFKDILARTVEKGRRGRVSGLAGTLSAVVVFVFALLLSFQILPRDPAVIAIAIALAGGLWLLASFIFTTLDEPEAETSKDAEQSLKGLSQPLREDSEFRTYIATRALLISTALAPPFLIMLGGGESESGFGNLGLLILASSIASIVSSYLWGTFADYSSRQTLMVAGGVSGVIFALAAVGGLFGMGGGGWLIAAYVFFAQIAYQGARAGRKTHLTDMDSHDRKPVYTALSNTMIGALLLAGGIFGVIADAAGPQLVLGIMAALSGAAVFVGSRLSEVQQDG</sequence>
<dbReference type="RefSeq" id="WP_188675328.1">
    <property type="nucleotide sequence ID" value="NZ_BMKA01000003.1"/>
</dbReference>
<dbReference type="PANTHER" id="PTHR23526:SF2">
    <property type="entry name" value="MAJOR FACILITATOR SUPERFAMILY (MFS) PROFILE DOMAIN-CONTAINING PROTEIN"/>
    <property type="match status" value="1"/>
</dbReference>
<feature type="transmembrane region" description="Helical" evidence="1">
    <location>
        <begin position="138"/>
        <end position="161"/>
    </location>
</feature>
<feature type="transmembrane region" description="Helical" evidence="1">
    <location>
        <begin position="253"/>
        <end position="271"/>
    </location>
</feature>
<dbReference type="PANTHER" id="PTHR23526">
    <property type="entry name" value="INTEGRAL MEMBRANE TRANSPORT PROTEIN-RELATED"/>
    <property type="match status" value="1"/>
</dbReference>
<feature type="transmembrane region" description="Helical" evidence="1">
    <location>
        <begin position="283"/>
        <end position="303"/>
    </location>
</feature>
<dbReference type="EMBL" id="BMKA01000003">
    <property type="protein sequence ID" value="GGA21970.1"/>
    <property type="molecule type" value="Genomic_DNA"/>
</dbReference>